<dbReference type="InterPro" id="IPR057646">
    <property type="entry name" value="WD40_WDHD1_1st"/>
</dbReference>
<dbReference type="FunCoup" id="T1I8X1">
    <property type="interactions" value="860"/>
</dbReference>
<evidence type="ECO:0000256" key="3">
    <source>
        <dbReference type="ARBA" id="ARBA00022737"/>
    </source>
</evidence>
<dbReference type="OMA" id="RYAHTNG"/>
<keyword evidence="2" id="KW-0853">WD repeat</keyword>
<dbReference type="GO" id="GO:0043596">
    <property type="term" value="C:nuclear replication fork"/>
    <property type="evidence" value="ECO:0007669"/>
    <property type="project" value="TreeGrafter"/>
</dbReference>
<dbReference type="PROSITE" id="PS50294">
    <property type="entry name" value="WD_REPEATS_REGION"/>
    <property type="match status" value="1"/>
</dbReference>
<keyword evidence="9" id="KW-1185">Reference proteome</keyword>
<dbReference type="Proteomes" id="UP000015103">
    <property type="component" value="Unassembled WGS sequence"/>
</dbReference>
<dbReference type="Pfam" id="PF20946">
    <property type="entry name" value="Ctf4_C"/>
    <property type="match status" value="1"/>
</dbReference>
<dbReference type="InParanoid" id="T1I8X1"/>
<dbReference type="Pfam" id="PF12341">
    <property type="entry name" value="Mcl1_mid"/>
    <property type="match status" value="1"/>
</dbReference>
<dbReference type="STRING" id="13249.T1I8X1"/>
<dbReference type="InterPro" id="IPR022100">
    <property type="entry name" value="WDHD1/CFT4_beta-prop_2nd"/>
</dbReference>
<dbReference type="InterPro" id="IPR015943">
    <property type="entry name" value="WD40/YVTN_repeat-like_dom_sf"/>
</dbReference>
<organism evidence="8 9">
    <name type="scientific">Rhodnius prolixus</name>
    <name type="common">Triatomid bug</name>
    <dbReference type="NCBI Taxonomy" id="13249"/>
    <lineage>
        <taxon>Eukaryota</taxon>
        <taxon>Metazoa</taxon>
        <taxon>Ecdysozoa</taxon>
        <taxon>Arthropoda</taxon>
        <taxon>Hexapoda</taxon>
        <taxon>Insecta</taxon>
        <taxon>Pterygota</taxon>
        <taxon>Neoptera</taxon>
        <taxon>Paraneoptera</taxon>
        <taxon>Hemiptera</taxon>
        <taxon>Heteroptera</taxon>
        <taxon>Panheteroptera</taxon>
        <taxon>Cimicomorpha</taxon>
        <taxon>Reduviidae</taxon>
        <taxon>Triatominae</taxon>
        <taxon>Rhodnius</taxon>
    </lineage>
</organism>
<evidence type="ECO:0000256" key="2">
    <source>
        <dbReference type="ARBA" id="ARBA00022574"/>
    </source>
</evidence>
<dbReference type="SUPFAM" id="SSF50978">
    <property type="entry name" value="WD40 repeat-like"/>
    <property type="match status" value="1"/>
</dbReference>
<dbReference type="PROSITE" id="PS50082">
    <property type="entry name" value="WD_REPEATS_2"/>
    <property type="match status" value="3"/>
</dbReference>
<feature type="domain" description="WDHD1 first WD40" evidence="7">
    <location>
        <begin position="8"/>
        <end position="297"/>
    </location>
</feature>
<dbReference type="GO" id="GO:0000278">
    <property type="term" value="P:mitotic cell cycle"/>
    <property type="evidence" value="ECO:0007669"/>
    <property type="project" value="TreeGrafter"/>
</dbReference>
<dbReference type="SMART" id="SM00320">
    <property type="entry name" value="WD40"/>
    <property type="match status" value="4"/>
</dbReference>
<dbReference type="EnsemblMetazoa" id="RPRC012743-RA">
    <property type="protein sequence ID" value="RPRC012743-PA"/>
    <property type="gene ID" value="RPRC012743"/>
</dbReference>
<dbReference type="InterPro" id="IPR001680">
    <property type="entry name" value="WD40_rpt"/>
</dbReference>
<evidence type="ECO:0000259" key="7">
    <source>
        <dbReference type="Pfam" id="PF24817"/>
    </source>
</evidence>
<dbReference type="GO" id="GO:0006261">
    <property type="term" value="P:DNA-templated DNA replication"/>
    <property type="evidence" value="ECO:0007669"/>
    <property type="project" value="TreeGrafter"/>
</dbReference>
<comment type="subcellular location">
    <subcellularLocation>
        <location evidence="1">Nucleus</location>
    </subcellularLocation>
</comment>
<dbReference type="InterPro" id="IPR036322">
    <property type="entry name" value="WD40_repeat_dom_sf"/>
</dbReference>
<dbReference type="HOGENOM" id="CLU_004219_3_0_1"/>
<dbReference type="GO" id="GO:0003682">
    <property type="term" value="F:chromatin binding"/>
    <property type="evidence" value="ECO:0007669"/>
    <property type="project" value="TreeGrafter"/>
</dbReference>
<dbReference type="EMBL" id="ACPB03001980">
    <property type="status" value="NOT_ANNOTATED_CDS"/>
    <property type="molecule type" value="Genomic_DNA"/>
</dbReference>
<evidence type="ECO:0000256" key="4">
    <source>
        <dbReference type="ARBA" id="ARBA00023242"/>
    </source>
</evidence>
<keyword evidence="4" id="KW-0539">Nucleus</keyword>
<feature type="domain" description="WDHD1/CFT4 second beta-propeller" evidence="5">
    <location>
        <begin position="432"/>
        <end position="709"/>
    </location>
</feature>
<evidence type="ECO:0000313" key="9">
    <source>
        <dbReference type="Proteomes" id="UP000015103"/>
    </source>
</evidence>
<dbReference type="InterPro" id="IPR048591">
    <property type="entry name" value="WDHD1/CFT4_hel"/>
</dbReference>
<dbReference type="GO" id="GO:0006281">
    <property type="term" value="P:DNA repair"/>
    <property type="evidence" value="ECO:0007669"/>
    <property type="project" value="TreeGrafter"/>
</dbReference>
<dbReference type="PANTHER" id="PTHR19932:SF10">
    <property type="entry name" value="WD REPEAT AND HMG-BOX DNA-BINDING PROTEIN 1"/>
    <property type="match status" value="1"/>
</dbReference>
<dbReference type="Gene3D" id="2.130.10.10">
    <property type="entry name" value="YVTN repeat-like/Quinoprotein amine dehydrogenase"/>
    <property type="match status" value="2"/>
</dbReference>
<reference evidence="8" key="1">
    <citation type="submission" date="2015-05" db="UniProtKB">
        <authorList>
            <consortium name="EnsemblMetazoa"/>
        </authorList>
    </citation>
    <scope>IDENTIFICATION</scope>
</reference>
<name>T1I8X1_RHOPR</name>
<evidence type="ECO:0000259" key="5">
    <source>
        <dbReference type="Pfam" id="PF12341"/>
    </source>
</evidence>
<dbReference type="eggNOG" id="KOG1274">
    <property type="taxonomic scope" value="Eukaryota"/>
</dbReference>
<evidence type="ECO:0000259" key="6">
    <source>
        <dbReference type="Pfam" id="PF20946"/>
    </source>
</evidence>
<evidence type="ECO:0000256" key="1">
    <source>
        <dbReference type="ARBA" id="ARBA00004123"/>
    </source>
</evidence>
<dbReference type="VEuPathDB" id="VectorBase:RPRC012743"/>
<evidence type="ECO:0000313" key="8">
    <source>
        <dbReference type="EnsemblMetazoa" id="RPRC012743-PA"/>
    </source>
</evidence>
<keyword evidence="3" id="KW-0677">Repeat</keyword>
<proteinExistence type="predicted"/>
<dbReference type="PANTHER" id="PTHR19932">
    <property type="entry name" value="WD REPEAT AND HMG-BOX DNA BINDING PROTEIN"/>
    <property type="match status" value="1"/>
</dbReference>
<dbReference type="Pfam" id="PF24817">
    <property type="entry name" value="WD40_WDHD1_1st"/>
    <property type="match status" value="1"/>
</dbReference>
<accession>T1I8X1</accession>
<feature type="domain" description="WDHD1/CFT4 helical bundle" evidence="6">
    <location>
        <begin position="718"/>
        <end position="805"/>
    </location>
</feature>
<sequence>MDKIGSYRYAHAEGHTDICYSENSKYIVTCGCEGDVRIWEGVNDADQKDTCVGERAWSIAQKGNSLYVGTDTNIVQAYTFPDMELDGIITRFTAPVTQIDISPDGRTLVAGSCDMEIRLVDLTTMDCKVFAGHKAPVLSVCVDPKLEYIVSSSCDATVKVWCVETKKVLKEWSAEIPKCNAFESSKSLCRIHFSRDGNLLAIPLGETVRIYERKSWDEMKSLSPSTKVSVVKFSPNSRLLAAGTDAGDIVVWDLTTERELVPYNKSTNIGQENHSVSGIAWKKDCSSLVFCNVAGQLAELVVPLAEEAEFNEQQHSMLISKKYPKLKNRTVPKSHLAGISNSNFLRHLFIKSLKNNKFVDSSLDDISNQVIYLLQLFPPEDDVIADEGDIPLGVPQFDDDDDEDDENVISLGKLNSFPSHSNQVPEIKQQPAFQPSSTPLHLQQRFMVWNSTGIVRHFNTEDMNDIDIEFHDTSLHHNFRMNNIAGHTMGALTPQALILACPTNETFPSKLTCVLLGGRDSQREWDISMMDGEEPIGVTGGNGWIAVATNLSHIRIMTIDGTQTDVTSIHGKFVAMNGSGSLLAVVFHSPAGGLWYTEYRCQEMLLTAQVAVAPLPLSPGDCVLRWIGYTDEGSLATYDSAGVLRIQYGDVWRPVSHLDNECKSKFDHYFVVGISELYQTVRCILCKGTYYPHVIPKPLISEVKWKFPLCEMDAEKNRLEEEYVRSRLTVPHLSTENNEDSRKALEKVVSITAMKLFALACRSNLDRRAISLCEIMPSLDVINLASKYAVKIGQHNLATKVTDIA</sequence>
<protein>
    <submittedName>
        <fullName evidence="8">WD repeat-containing protein 55 homolog</fullName>
    </submittedName>
</protein>
<dbReference type="AlphaFoldDB" id="T1I8X1"/>